<comment type="pathway">
    <text evidence="3">Quinol/quinone metabolism; 1,4-dihydroxy-2-naphthoate biosynthesis; 1,4-dihydroxy-2-naphthoate from chorismate: step 3/7.</text>
</comment>
<accession>A0A317KX91</accession>
<dbReference type="InterPro" id="IPR000073">
    <property type="entry name" value="AB_hydrolase_1"/>
</dbReference>
<evidence type="ECO:0000256" key="2">
    <source>
        <dbReference type="ARBA" id="ARBA00023239"/>
    </source>
</evidence>
<dbReference type="InterPro" id="IPR022485">
    <property type="entry name" value="SHCHC_synthase_MenH"/>
</dbReference>
<dbReference type="Proteomes" id="UP000245624">
    <property type="component" value="Unassembled WGS sequence"/>
</dbReference>
<dbReference type="PANTHER" id="PTHR42916:SF1">
    <property type="entry name" value="PROTEIN PHYLLO, CHLOROPLASTIC"/>
    <property type="match status" value="1"/>
</dbReference>
<dbReference type="HAMAP" id="MF_01660">
    <property type="entry name" value="MenH"/>
    <property type="match status" value="1"/>
</dbReference>
<comment type="catalytic activity">
    <reaction evidence="3">
        <text>5-enolpyruvoyl-6-hydroxy-2-succinyl-cyclohex-3-ene-1-carboxylate = (1R,6R)-6-hydroxy-2-succinyl-cyclohexa-2,4-diene-1-carboxylate + pyruvate</text>
        <dbReference type="Rhea" id="RHEA:25597"/>
        <dbReference type="ChEBI" id="CHEBI:15361"/>
        <dbReference type="ChEBI" id="CHEBI:58689"/>
        <dbReference type="ChEBI" id="CHEBI:58818"/>
        <dbReference type="EC" id="4.2.99.20"/>
    </reaction>
</comment>
<dbReference type="RefSeq" id="WP_109984632.1">
    <property type="nucleotide sequence ID" value="NZ_JAJUIE010000059.1"/>
</dbReference>
<dbReference type="Gene3D" id="3.40.50.1820">
    <property type="entry name" value="alpha/beta hydrolase"/>
    <property type="match status" value="1"/>
</dbReference>
<dbReference type="PANTHER" id="PTHR42916">
    <property type="entry name" value="2-SUCCINYL-5-ENOLPYRUVYL-6-HYDROXY-3-CYCLOHEXENE-1-CARBOXYLATE SYNTHASE"/>
    <property type="match status" value="1"/>
</dbReference>
<feature type="domain" description="AB hydrolase-1" evidence="4">
    <location>
        <begin position="19"/>
        <end position="250"/>
    </location>
</feature>
<organism evidence="5 6">
    <name type="scientific">Gracilibacillus dipsosauri</name>
    <dbReference type="NCBI Taxonomy" id="178340"/>
    <lineage>
        <taxon>Bacteria</taxon>
        <taxon>Bacillati</taxon>
        <taxon>Bacillota</taxon>
        <taxon>Bacilli</taxon>
        <taxon>Bacillales</taxon>
        <taxon>Bacillaceae</taxon>
        <taxon>Gracilibacillus</taxon>
    </lineage>
</organism>
<comment type="subunit">
    <text evidence="3">Monomer.</text>
</comment>
<gene>
    <name evidence="3 5" type="primary">menH</name>
    <name evidence="5" type="ORF">DLJ74_11840</name>
</gene>
<evidence type="ECO:0000313" key="5">
    <source>
        <dbReference type="EMBL" id="PWU68117.1"/>
    </source>
</evidence>
<dbReference type="NCBIfam" id="TIGR03695">
    <property type="entry name" value="menH_SHCHC"/>
    <property type="match status" value="1"/>
</dbReference>
<dbReference type="Pfam" id="PF00561">
    <property type="entry name" value="Abhydrolase_1"/>
    <property type="match status" value="1"/>
</dbReference>
<evidence type="ECO:0000259" key="4">
    <source>
        <dbReference type="Pfam" id="PF00561"/>
    </source>
</evidence>
<comment type="pathway">
    <text evidence="3">Quinol/quinone metabolism; menaquinone biosynthesis.</text>
</comment>
<keyword evidence="6" id="KW-1185">Reference proteome</keyword>
<evidence type="ECO:0000256" key="1">
    <source>
        <dbReference type="ARBA" id="ARBA00022428"/>
    </source>
</evidence>
<reference evidence="5 6" key="1">
    <citation type="submission" date="2018-05" db="EMBL/GenBank/DDBJ databases">
        <title>Genomic analysis of Gracilibacillus dipsosauri DD1 reveals novel features of a salt-tolerant amylase.</title>
        <authorList>
            <person name="Deutch C.E."/>
            <person name="Yang S."/>
        </authorList>
    </citation>
    <scope>NUCLEOTIDE SEQUENCE [LARGE SCALE GENOMIC DNA]</scope>
    <source>
        <strain evidence="5 6">DD1</strain>
    </source>
</reference>
<evidence type="ECO:0000313" key="6">
    <source>
        <dbReference type="Proteomes" id="UP000245624"/>
    </source>
</evidence>
<sequence length="270" mass="30636">MFFEVNSNHYWVEKVGEGPPLVMLHGFTGTTHTWGELTKKLANKFQIIKIDLPGHGKSTTPNIHSMEDCCYDLAQIFNQLQLSTVHLLGYSMGGRTALSFAFLYPKRVRTLVLESATPGIADSQEKKARVQKDEKQAKFILTNSLKAFIDTWEEIPLFISQKSLPLSMKERIRKERLSQTSHGLAQSLQTMGTGVMPSWWEQLGELTCPVAIIVGEKDQKFVQIGIEMEKRIPNSYLYVVPNSGHAIHVEQSEIFGTIVDEFYFKKEDIL</sequence>
<dbReference type="EMBL" id="QGTD01000009">
    <property type="protein sequence ID" value="PWU68117.1"/>
    <property type="molecule type" value="Genomic_DNA"/>
</dbReference>
<dbReference type="EC" id="4.2.99.20" evidence="3"/>
<dbReference type="OrthoDB" id="9808398at2"/>
<protein>
    <recommendedName>
        <fullName evidence="3">Putative 2-succinyl-6-hydroxy-2,4-cyclohexadiene-1-carboxylate synthase</fullName>
        <shortName evidence="3">SHCHC synthase</shortName>
        <ecNumber evidence="3">4.2.99.20</ecNumber>
    </recommendedName>
</protein>
<dbReference type="UniPathway" id="UPA00079"/>
<name>A0A317KX91_9BACI</name>
<dbReference type="PRINTS" id="PR00111">
    <property type="entry name" value="ABHYDROLASE"/>
</dbReference>
<evidence type="ECO:0000256" key="3">
    <source>
        <dbReference type="HAMAP-Rule" id="MF_01660"/>
    </source>
</evidence>
<proteinExistence type="inferred from homology"/>
<comment type="caution">
    <text evidence="5">The sequence shown here is derived from an EMBL/GenBank/DDBJ whole genome shotgun (WGS) entry which is preliminary data.</text>
</comment>
<keyword evidence="2 3" id="KW-0456">Lyase</keyword>
<dbReference type="GO" id="GO:0070205">
    <property type="term" value="F:2-succinyl-6-hydroxy-2,4-cyclohexadiene-1-carboxylate synthase activity"/>
    <property type="evidence" value="ECO:0007669"/>
    <property type="project" value="UniProtKB-UniRule"/>
</dbReference>
<comment type="function">
    <text evidence="3">Catalyzes a proton abstraction reaction that results in 2,5-elimination of pyruvate from 2-succinyl-5-enolpyruvyl-6-hydroxy-3-cyclohexene-1-carboxylate (SEPHCHC) and the formation of 2-succinyl-6-hydroxy-2,4-cyclohexadiene-1-carboxylate (SHCHC).</text>
</comment>
<keyword evidence="1 3" id="KW-0474">Menaquinone biosynthesis</keyword>
<dbReference type="AlphaFoldDB" id="A0A317KX91"/>
<dbReference type="UniPathway" id="UPA01057">
    <property type="reaction ID" value="UER00900"/>
</dbReference>
<dbReference type="InterPro" id="IPR029058">
    <property type="entry name" value="AB_hydrolase_fold"/>
</dbReference>
<comment type="similarity">
    <text evidence="3">Belongs to the AB hydrolase superfamily. MenH family.</text>
</comment>
<dbReference type="GO" id="GO:0009234">
    <property type="term" value="P:menaquinone biosynthetic process"/>
    <property type="evidence" value="ECO:0007669"/>
    <property type="project" value="UniProtKB-UniRule"/>
</dbReference>
<dbReference type="SUPFAM" id="SSF53474">
    <property type="entry name" value="alpha/beta-Hydrolases"/>
    <property type="match status" value="1"/>
</dbReference>